<evidence type="ECO:0000256" key="7">
    <source>
        <dbReference type="SAM" id="Phobius"/>
    </source>
</evidence>
<dbReference type="PANTHER" id="PTHR43840">
    <property type="entry name" value="MITOCHONDRIAL METAL TRANSPORTER 1-RELATED"/>
    <property type="match status" value="1"/>
</dbReference>
<name>A0A2S1R6J3_9ACTN</name>
<dbReference type="AlphaFoldDB" id="A0A2S1R6J3"/>
<keyword evidence="6 7" id="KW-0472">Membrane</keyword>
<evidence type="ECO:0000256" key="1">
    <source>
        <dbReference type="ARBA" id="ARBA00004141"/>
    </source>
</evidence>
<dbReference type="GO" id="GO:0008324">
    <property type="term" value="F:monoatomic cation transmembrane transporter activity"/>
    <property type="evidence" value="ECO:0007669"/>
    <property type="project" value="InterPro"/>
</dbReference>
<feature type="transmembrane region" description="Helical" evidence="7">
    <location>
        <begin position="90"/>
        <end position="111"/>
    </location>
</feature>
<organism evidence="9 10">
    <name type="scientific">Dietzia lutea</name>
    <dbReference type="NCBI Taxonomy" id="546160"/>
    <lineage>
        <taxon>Bacteria</taxon>
        <taxon>Bacillati</taxon>
        <taxon>Actinomycetota</taxon>
        <taxon>Actinomycetes</taxon>
        <taxon>Mycobacteriales</taxon>
        <taxon>Dietziaceae</taxon>
        <taxon>Dietzia</taxon>
    </lineage>
</organism>
<accession>A0A2S1R6J3</accession>
<evidence type="ECO:0000313" key="10">
    <source>
        <dbReference type="Proteomes" id="UP000244928"/>
    </source>
</evidence>
<feature type="domain" description="Cation efflux protein transmembrane" evidence="8">
    <location>
        <begin position="32"/>
        <end position="227"/>
    </location>
</feature>
<evidence type="ECO:0000259" key="8">
    <source>
        <dbReference type="Pfam" id="PF01545"/>
    </source>
</evidence>
<keyword evidence="5 7" id="KW-1133">Transmembrane helix</keyword>
<keyword evidence="4 7" id="KW-0812">Transmembrane</keyword>
<keyword evidence="3" id="KW-0813">Transport</keyword>
<dbReference type="PANTHER" id="PTHR43840:SF15">
    <property type="entry name" value="MITOCHONDRIAL METAL TRANSPORTER 1-RELATED"/>
    <property type="match status" value="1"/>
</dbReference>
<dbReference type="SUPFAM" id="SSF161111">
    <property type="entry name" value="Cation efflux protein transmembrane domain-like"/>
    <property type="match status" value="1"/>
</dbReference>
<comment type="similarity">
    <text evidence="2">Belongs to the cation diffusion facilitator (CDF) transporter (TC 2.A.4) family.</text>
</comment>
<dbReference type="InterPro" id="IPR058533">
    <property type="entry name" value="Cation_efflux_TM"/>
</dbReference>
<evidence type="ECO:0000256" key="2">
    <source>
        <dbReference type="ARBA" id="ARBA00008114"/>
    </source>
</evidence>
<feature type="transmembrane region" description="Helical" evidence="7">
    <location>
        <begin position="60"/>
        <end position="78"/>
    </location>
</feature>
<feature type="transmembrane region" description="Helical" evidence="7">
    <location>
        <begin position="131"/>
        <end position="155"/>
    </location>
</feature>
<comment type="subcellular location">
    <subcellularLocation>
        <location evidence="1">Membrane</location>
        <topology evidence="1">Multi-pass membrane protein</topology>
    </subcellularLocation>
</comment>
<dbReference type="RefSeq" id="WP_108847152.1">
    <property type="nucleotide sequence ID" value="NZ_CP015449.1"/>
</dbReference>
<dbReference type="Proteomes" id="UP000244928">
    <property type="component" value="Chromosome"/>
</dbReference>
<dbReference type="NCBIfam" id="TIGR01297">
    <property type="entry name" value="CDF"/>
    <property type="match status" value="1"/>
</dbReference>
<dbReference type="EMBL" id="CP015449">
    <property type="protein sequence ID" value="AWH91892.1"/>
    <property type="molecule type" value="Genomic_DNA"/>
</dbReference>
<gene>
    <name evidence="9" type="ORF">A6035_06650</name>
</gene>
<proteinExistence type="inferred from homology"/>
<dbReference type="InterPro" id="IPR002524">
    <property type="entry name" value="Cation_efflux"/>
</dbReference>
<protein>
    <submittedName>
        <fullName evidence="9">Cobalt transporter</fullName>
    </submittedName>
</protein>
<dbReference type="InterPro" id="IPR050291">
    <property type="entry name" value="CDF_Transporter"/>
</dbReference>
<reference evidence="9 10" key="1">
    <citation type="submission" date="2016-04" db="EMBL/GenBank/DDBJ databases">
        <title>Complete genome sequence of Dietzia lutea YIM 80766T, a strain isolated from desert soil in Egypt.</title>
        <authorList>
            <person name="Zhao J."/>
            <person name="Hu B."/>
            <person name="Geng S."/>
            <person name="Nie Y."/>
            <person name="Tang Y."/>
        </authorList>
    </citation>
    <scope>NUCLEOTIDE SEQUENCE [LARGE SCALE GENOMIC DNA]</scope>
    <source>
        <strain evidence="9 10">YIM 80766</strain>
    </source>
</reference>
<dbReference type="GO" id="GO:0016020">
    <property type="term" value="C:membrane"/>
    <property type="evidence" value="ECO:0007669"/>
    <property type="project" value="UniProtKB-SubCell"/>
</dbReference>
<sequence>MSGKTALGGRDLPDEQQAALRRAIRLEWVTLAVLAVTVAAVYAVSGQSQAMKAAWIEDSLSFLPPIAFLVAVRVSRIPPSARFPYGRHRAVGIGHLVAGVSLLAMGVFLIVDSGSGLITGERPPLGVVELGGHVIWSGWLMVAVMALSVIGPFILGRMKLAPAEALHDKVLFADAAMNRADWKTGLATIVGVFGIGLGLWWADAVAALVVSVSILSDGWSNMRGAIEGLADARPTRFDGTDPHPLVYEIDELLAEVDWAVDRGARVRDEGHVFHVEAFLVPAEGREVTVERLSEVRRGLAQLSWKIEDVVVTVVPEVLDAHRPC</sequence>
<evidence type="ECO:0000313" key="9">
    <source>
        <dbReference type="EMBL" id="AWH91892.1"/>
    </source>
</evidence>
<dbReference type="OrthoDB" id="9806522at2"/>
<dbReference type="Gene3D" id="1.20.1510.10">
    <property type="entry name" value="Cation efflux protein transmembrane domain"/>
    <property type="match status" value="1"/>
</dbReference>
<feature type="transmembrane region" description="Helical" evidence="7">
    <location>
        <begin position="186"/>
        <end position="215"/>
    </location>
</feature>
<feature type="transmembrane region" description="Helical" evidence="7">
    <location>
        <begin position="26"/>
        <end position="45"/>
    </location>
</feature>
<evidence type="ECO:0000256" key="6">
    <source>
        <dbReference type="ARBA" id="ARBA00023136"/>
    </source>
</evidence>
<dbReference type="Pfam" id="PF01545">
    <property type="entry name" value="Cation_efflux"/>
    <property type="match status" value="1"/>
</dbReference>
<evidence type="ECO:0000256" key="5">
    <source>
        <dbReference type="ARBA" id="ARBA00022989"/>
    </source>
</evidence>
<evidence type="ECO:0000256" key="3">
    <source>
        <dbReference type="ARBA" id="ARBA00022448"/>
    </source>
</evidence>
<keyword evidence="10" id="KW-1185">Reference proteome</keyword>
<dbReference type="KEGG" id="dlu:A6035_06650"/>
<dbReference type="InterPro" id="IPR027469">
    <property type="entry name" value="Cation_efflux_TMD_sf"/>
</dbReference>
<evidence type="ECO:0000256" key="4">
    <source>
        <dbReference type="ARBA" id="ARBA00022692"/>
    </source>
</evidence>